<evidence type="ECO:0000256" key="3">
    <source>
        <dbReference type="ARBA" id="ARBA00005790"/>
    </source>
</evidence>
<evidence type="ECO:0000259" key="14">
    <source>
        <dbReference type="PROSITE" id="PS50052"/>
    </source>
</evidence>
<keyword evidence="9 13" id="KW-0418">Kinase</keyword>
<evidence type="ECO:0000256" key="2">
    <source>
        <dbReference type="ARBA" id="ARBA00004496"/>
    </source>
</evidence>
<dbReference type="FunFam" id="3.30.63.10:FF:000005">
    <property type="entry name" value="Guanylate kinase"/>
    <property type="match status" value="1"/>
</dbReference>
<evidence type="ECO:0000256" key="7">
    <source>
        <dbReference type="ARBA" id="ARBA00022679"/>
    </source>
</evidence>
<dbReference type="GO" id="GO:0005829">
    <property type="term" value="C:cytosol"/>
    <property type="evidence" value="ECO:0007669"/>
    <property type="project" value="TreeGrafter"/>
</dbReference>
<feature type="binding site" evidence="13">
    <location>
        <begin position="21"/>
        <end position="28"/>
    </location>
    <ligand>
        <name>ATP</name>
        <dbReference type="ChEBI" id="CHEBI:30616"/>
    </ligand>
</feature>
<dbReference type="InterPro" id="IPR020590">
    <property type="entry name" value="Guanylate_kinase_CS"/>
</dbReference>
<comment type="similarity">
    <text evidence="3 13">Belongs to the guanylate kinase family.</text>
</comment>
<evidence type="ECO:0000256" key="1">
    <source>
        <dbReference type="ARBA" id="ARBA00003531"/>
    </source>
</evidence>
<organism evidence="15 16">
    <name type="scientific">Alsobacter soli</name>
    <dbReference type="NCBI Taxonomy" id="2109933"/>
    <lineage>
        <taxon>Bacteria</taxon>
        <taxon>Pseudomonadati</taxon>
        <taxon>Pseudomonadota</taxon>
        <taxon>Alphaproteobacteria</taxon>
        <taxon>Hyphomicrobiales</taxon>
        <taxon>Alsobacteraceae</taxon>
        <taxon>Alsobacter</taxon>
    </lineage>
</organism>
<sequence>MTAQLANDTVARRGLLLVLSSPSGAGKTTLTRLLREQEPSLTLSVSVTTRPRRPSEVHGVHYRFITIDEFMEMRDRGDLLEWAEVHGNYYGSPRREIDKALGAGQDILFDIDYQGAMQVREKAAGDVVSIFILPPSIPELKHRLERRAEDSAEVIARRLGAAKIEIDRWRDYDYVLVNDDLDRTFSRLRAILVAERLRRERQTGLPDFVQGLLNEL</sequence>
<dbReference type="PROSITE" id="PS50052">
    <property type="entry name" value="GUANYLATE_KINASE_2"/>
    <property type="match status" value="1"/>
</dbReference>
<evidence type="ECO:0000313" key="15">
    <source>
        <dbReference type="EMBL" id="PSC05690.1"/>
    </source>
</evidence>
<evidence type="ECO:0000256" key="5">
    <source>
        <dbReference type="ARBA" id="ARBA00016296"/>
    </source>
</evidence>
<evidence type="ECO:0000256" key="11">
    <source>
        <dbReference type="ARBA" id="ARBA00030128"/>
    </source>
</evidence>
<evidence type="ECO:0000256" key="8">
    <source>
        <dbReference type="ARBA" id="ARBA00022741"/>
    </source>
</evidence>
<proteinExistence type="inferred from homology"/>
<dbReference type="Gene3D" id="3.40.50.300">
    <property type="entry name" value="P-loop containing nucleotide triphosphate hydrolases"/>
    <property type="match status" value="2"/>
</dbReference>
<feature type="domain" description="Guanylate kinase-like" evidence="14">
    <location>
        <begin position="14"/>
        <end position="193"/>
    </location>
</feature>
<keyword evidence="8 13" id="KW-0547">Nucleotide-binding</keyword>
<evidence type="ECO:0000256" key="6">
    <source>
        <dbReference type="ARBA" id="ARBA00022490"/>
    </source>
</evidence>
<dbReference type="OrthoDB" id="9808150at2"/>
<evidence type="ECO:0000256" key="10">
    <source>
        <dbReference type="ARBA" id="ARBA00022840"/>
    </source>
</evidence>
<dbReference type="PANTHER" id="PTHR23117:SF13">
    <property type="entry name" value="GUANYLATE KINASE"/>
    <property type="match status" value="1"/>
</dbReference>
<evidence type="ECO:0000256" key="4">
    <source>
        <dbReference type="ARBA" id="ARBA00012961"/>
    </source>
</evidence>
<gene>
    <name evidence="13" type="primary">gmk</name>
    <name evidence="15" type="ORF">SLNSH_06840</name>
</gene>
<keyword evidence="10 13" id="KW-0067">ATP-binding</keyword>
<evidence type="ECO:0000256" key="9">
    <source>
        <dbReference type="ARBA" id="ARBA00022777"/>
    </source>
</evidence>
<dbReference type="GO" id="GO:0005524">
    <property type="term" value="F:ATP binding"/>
    <property type="evidence" value="ECO:0007669"/>
    <property type="project" value="UniProtKB-UniRule"/>
</dbReference>
<dbReference type="PANTHER" id="PTHR23117">
    <property type="entry name" value="GUANYLATE KINASE-RELATED"/>
    <property type="match status" value="1"/>
</dbReference>
<dbReference type="NCBIfam" id="TIGR03263">
    <property type="entry name" value="guanyl_kin"/>
    <property type="match status" value="1"/>
</dbReference>
<reference evidence="16" key="1">
    <citation type="submission" date="2018-03" db="EMBL/GenBank/DDBJ databases">
        <authorList>
            <person name="Sun L."/>
            <person name="Liu H."/>
            <person name="Chen W."/>
            <person name="Huang K."/>
            <person name="Liu W."/>
            <person name="Gao X."/>
        </authorList>
    </citation>
    <scope>NUCLEOTIDE SEQUENCE [LARGE SCALE GENOMIC DNA]</scope>
    <source>
        <strain evidence="16">SH9</strain>
    </source>
</reference>
<dbReference type="Gene3D" id="3.30.63.10">
    <property type="entry name" value="Guanylate Kinase phosphate binding domain"/>
    <property type="match status" value="1"/>
</dbReference>
<dbReference type="SUPFAM" id="SSF52540">
    <property type="entry name" value="P-loop containing nucleoside triphosphate hydrolases"/>
    <property type="match status" value="1"/>
</dbReference>
<dbReference type="InterPro" id="IPR008144">
    <property type="entry name" value="Guanylate_kin-like_dom"/>
</dbReference>
<comment type="catalytic activity">
    <reaction evidence="12 13">
        <text>GMP + ATP = GDP + ADP</text>
        <dbReference type="Rhea" id="RHEA:20780"/>
        <dbReference type="ChEBI" id="CHEBI:30616"/>
        <dbReference type="ChEBI" id="CHEBI:58115"/>
        <dbReference type="ChEBI" id="CHEBI:58189"/>
        <dbReference type="ChEBI" id="CHEBI:456216"/>
        <dbReference type="EC" id="2.7.4.8"/>
    </reaction>
</comment>
<protein>
    <recommendedName>
        <fullName evidence="5 13">Guanylate kinase</fullName>
        <ecNumber evidence="4 13">2.7.4.8</ecNumber>
    </recommendedName>
    <alternativeName>
        <fullName evidence="11 13">GMP kinase</fullName>
    </alternativeName>
</protein>
<dbReference type="Proteomes" id="UP000239772">
    <property type="component" value="Unassembled WGS sequence"/>
</dbReference>
<dbReference type="EC" id="2.7.4.8" evidence="4 13"/>
<dbReference type="PROSITE" id="PS00856">
    <property type="entry name" value="GUANYLATE_KINASE_1"/>
    <property type="match status" value="1"/>
</dbReference>
<evidence type="ECO:0000256" key="13">
    <source>
        <dbReference type="HAMAP-Rule" id="MF_00328"/>
    </source>
</evidence>
<dbReference type="AlphaFoldDB" id="A0A2T1HVQ9"/>
<dbReference type="InterPro" id="IPR027417">
    <property type="entry name" value="P-loop_NTPase"/>
</dbReference>
<accession>A0A2T1HVQ9</accession>
<dbReference type="Pfam" id="PF00625">
    <property type="entry name" value="Guanylate_kin"/>
    <property type="match status" value="1"/>
</dbReference>
<evidence type="ECO:0000256" key="12">
    <source>
        <dbReference type="ARBA" id="ARBA00048594"/>
    </source>
</evidence>
<comment type="subcellular location">
    <subcellularLocation>
        <location evidence="2 13">Cytoplasm</location>
    </subcellularLocation>
</comment>
<evidence type="ECO:0000313" key="16">
    <source>
        <dbReference type="Proteomes" id="UP000239772"/>
    </source>
</evidence>
<dbReference type="CDD" id="cd00071">
    <property type="entry name" value="GMPK"/>
    <property type="match status" value="1"/>
</dbReference>
<dbReference type="HAMAP" id="MF_00328">
    <property type="entry name" value="Guanylate_kinase"/>
    <property type="match status" value="1"/>
</dbReference>
<comment type="function">
    <text evidence="1 13">Essential for recycling GMP and indirectly, cGMP.</text>
</comment>
<comment type="caution">
    <text evidence="15">The sequence shown here is derived from an EMBL/GenBank/DDBJ whole genome shotgun (WGS) entry which is preliminary data.</text>
</comment>
<keyword evidence="16" id="KW-1185">Reference proteome</keyword>
<dbReference type="GO" id="GO:0004385">
    <property type="term" value="F:GMP kinase activity"/>
    <property type="evidence" value="ECO:0007669"/>
    <property type="project" value="UniProtKB-UniRule"/>
</dbReference>
<dbReference type="InterPro" id="IPR008145">
    <property type="entry name" value="GK/Ca_channel_bsu"/>
</dbReference>
<dbReference type="EMBL" id="PVZS01000006">
    <property type="protein sequence ID" value="PSC05690.1"/>
    <property type="molecule type" value="Genomic_DNA"/>
</dbReference>
<dbReference type="InterPro" id="IPR017665">
    <property type="entry name" value="Guanylate_kinase"/>
</dbReference>
<name>A0A2T1HVQ9_9HYPH</name>
<keyword evidence="6 13" id="KW-0963">Cytoplasm</keyword>
<dbReference type="SMART" id="SM00072">
    <property type="entry name" value="GuKc"/>
    <property type="match status" value="1"/>
</dbReference>
<keyword evidence="7 13" id="KW-0808">Transferase</keyword>